<name>A0A4S3TTN8_9EURY</name>
<dbReference type="Proteomes" id="UP000318864">
    <property type="component" value="Unassembled WGS sequence"/>
</dbReference>
<accession>A0A4S3TTN8</accession>
<dbReference type="PROSITE" id="PS51257">
    <property type="entry name" value="PROKAR_LIPOPROTEIN"/>
    <property type="match status" value="1"/>
</dbReference>
<comment type="caution">
    <text evidence="3">The sequence shown here is derived from an EMBL/GenBank/DDBJ whole genome shotgun (WGS) entry which is preliminary data.</text>
</comment>
<dbReference type="PANTHER" id="PTHR30483:SF6">
    <property type="entry name" value="PERIPLASMIC BINDING PROTEIN OF ABC TRANSPORTER FOR NATURAL AMINO ACIDS"/>
    <property type="match status" value="1"/>
</dbReference>
<protein>
    <submittedName>
        <fullName evidence="3">ABC transporter substrate-binding protein</fullName>
    </submittedName>
</protein>
<evidence type="ECO:0000313" key="3">
    <source>
        <dbReference type="EMBL" id="THE66783.1"/>
    </source>
</evidence>
<dbReference type="InterPro" id="IPR028082">
    <property type="entry name" value="Peripla_BP_I"/>
</dbReference>
<dbReference type="RefSeq" id="WP_141462738.1">
    <property type="nucleotide sequence ID" value="NZ_RBZW01000003.1"/>
</dbReference>
<evidence type="ECO:0000259" key="2">
    <source>
        <dbReference type="Pfam" id="PF13458"/>
    </source>
</evidence>
<organism evidence="3 4">
    <name type="scientific">Salinadaptatus halalkaliphilus</name>
    <dbReference type="NCBI Taxonomy" id="2419781"/>
    <lineage>
        <taxon>Archaea</taxon>
        <taxon>Methanobacteriati</taxon>
        <taxon>Methanobacteriota</taxon>
        <taxon>Stenosarchaea group</taxon>
        <taxon>Halobacteria</taxon>
        <taxon>Halobacteriales</taxon>
        <taxon>Natrialbaceae</taxon>
        <taxon>Salinadaptatus</taxon>
    </lineage>
</organism>
<feature type="domain" description="Leucine-binding protein" evidence="2">
    <location>
        <begin position="50"/>
        <end position="331"/>
    </location>
</feature>
<reference evidence="3 4" key="1">
    <citation type="submission" date="2018-10" db="EMBL/GenBank/DDBJ databases">
        <title>Natronolimnobius sp. XQ-INN 246 isolated from Inner Mongolia Autonomous Region of China.</title>
        <authorList>
            <person name="Xue Q."/>
        </authorList>
    </citation>
    <scope>NUCLEOTIDE SEQUENCE [LARGE SCALE GENOMIC DNA]</scope>
    <source>
        <strain evidence="3 4">XQ-INN 246</strain>
    </source>
</reference>
<dbReference type="OrthoDB" id="21336at2157"/>
<dbReference type="EMBL" id="RBZW01000003">
    <property type="protein sequence ID" value="THE66783.1"/>
    <property type="molecule type" value="Genomic_DNA"/>
</dbReference>
<dbReference type="PANTHER" id="PTHR30483">
    <property type="entry name" value="LEUCINE-SPECIFIC-BINDING PROTEIN"/>
    <property type="match status" value="1"/>
</dbReference>
<dbReference type="Gene3D" id="3.40.50.2300">
    <property type="match status" value="2"/>
</dbReference>
<dbReference type="InterPro" id="IPR028081">
    <property type="entry name" value="Leu-bd"/>
</dbReference>
<sequence length="417" mass="43032">MGRNVSRRRVLAGIGAGSAITLAGCLDGEAGNGNGNGNGGGASGDADAMVGVLAPVTGDLGDLGTPIRDAGILPGTQLEDAGVDFEIDIRQEDTETDPEAGMTGAQSLVDAGYPAITGAASSAVTIAVAEDVYFPNEVVGISPASTSPDITDMNGDFLLRTCPSDAWQGEAMAEIAYQEEGAETASTFFLNNDYGQGLADTFVEAFDAEGGEIYEEVAFESEQPSYSSELESALGDDPDLLMIVGYPDSGEQIFRDYYADFDDGTTIMVPDGLQSNSLPGNVDNEMANVIGTAPSAAGPGIETFTDLFEAEYGSGPGVFNAQAYDATALHILAQVAGGGQGSSLSDQIREIAAPGGEVVGPDNLPEALEMAAAGDEIEYQGASGDVVFDENGDLDAVTYDIFDFDMDGYNVTDEYVF</sequence>
<evidence type="ECO:0000313" key="4">
    <source>
        <dbReference type="Proteomes" id="UP000318864"/>
    </source>
</evidence>
<proteinExistence type="predicted"/>
<dbReference type="CDD" id="cd06346">
    <property type="entry name" value="PBP1_ABC_ligand_binding-like"/>
    <property type="match status" value="1"/>
</dbReference>
<dbReference type="InterPro" id="IPR051010">
    <property type="entry name" value="BCAA_transport"/>
</dbReference>
<evidence type="ECO:0000256" key="1">
    <source>
        <dbReference type="ARBA" id="ARBA00022729"/>
    </source>
</evidence>
<keyword evidence="1" id="KW-0732">Signal</keyword>
<dbReference type="AlphaFoldDB" id="A0A4S3TTN8"/>
<keyword evidence="4" id="KW-1185">Reference proteome</keyword>
<dbReference type="SUPFAM" id="SSF53822">
    <property type="entry name" value="Periplasmic binding protein-like I"/>
    <property type="match status" value="1"/>
</dbReference>
<dbReference type="Pfam" id="PF13458">
    <property type="entry name" value="Peripla_BP_6"/>
    <property type="match status" value="1"/>
</dbReference>
<gene>
    <name evidence="3" type="ORF">D8Y22_01290</name>
</gene>